<evidence type="ECO:0000256" key="1">
    <source>
        <dbReference type="SAM" id="MobiDB-lite"/>
    </source>
</evidence>
<keyword evidence="3" id="KW-1185">Reference proteome</keyword>
<evidence type="ECO:0000313" key="2">
    <source>
        <dbReference type="EMBL" id="EQC36418.1"/>
    </source>
</evidence>
<dbReference type="Proteomes" id="UP000030762">
    <property type="component" value="Unassembled WGS sequence"/>
</dbReference>
<proteinExistence type="predicted"/>
<dbReference type="OMA" id="HKFMSAI"/>
<organism evidence="2 3">
    <name type="scientific">Saprolegnia diclina (strain VS20)</name>
    <dbReference type="NCBI Taxonomy" id="1156394"/>
    <lineage>
        <taxon>Eukaryota</taxon>
        <taxon>Sar</taxon>
        <taxon>Stramenopiles</taxon>
        <taxon>Oomycota</taxon>
        <taxon>Saprolegniomycetes</taxon>
        <taxon>Saprolegniales</taxon>
        <taxon>Saprolegniaceae</taxon>
        <taxon>Saprolegnia</taxon>
    </lineage>
</organism>
<gene>
    <name evidence="2" type="ORF">SDRG_05875</name>
</gene>
<accession>T0RV75</accession>
<evidence type="ECO:0000313" key="3">
    <source>
        <dbReference type="Proteomes" id="UP000030762"/>
    </source>
</evidence>
<feature type="region of interest" description="Disordered" evidence="1">
    <location>
        <begin position="119"/>
        <end position="162"/>
    </location>
</feature>
<feature type="compositionally biased region" description="Pro residues" evidence="1">
    <location>
        <begin position="148"/>
        <end position="157"/>
    </location>
</feature>
<dbReference type="VEuPathDB" id="FungiDB:SDRG_05875"/>
<dbReference type="EMBL" id="JH767147">
    <property type="protein sequence ID" value="EQC36418.1"/>
    <property type="molecule type" value="Genomic_DNA"/>
</dbReference>
<dbReference type="RefSeq" id="XP_008609839.1">
    <property type="nucleotide sequence ID" value="XM_008611617.1"/>
</dbReference>
<sequence length="312" mass="32972">MARGEPSKKRKPNGPVIPKPCSLPEAEYKPCFVCGLKFNVDSLMRCLVCAGFFHKRCLATITGDTLGCAACQEARIAEKRLQAERNDPEMYPSVTSDTNKHLFEYRMTMMHKFMSAIAAHKAPPKKRGKVPTKSSATPKVCADDDEQTPPPFDPPVQAPAADGASMADVDMGAPAAPLINVPQPSGPMIVARRDASVVDIRSESARTLSPALSADVVPSAPRPSALTLHTAHSEQPSPASLVSPRASLVSLASTVSPIVSTTLVLPKYVLEQTASAVATTSHAAMHLSSTGVGVATEVVHEPGSVMLDECLV</sequence>
<name>T0RV75_SAPDV</name>
<reference evidence="2 3" key="1">
    <citation type="submission" date="2012-04" db="EMBL/GenBank/DDBJ databases">
        <title>The Genome Sequence of Saprolegnia declina VS20.</title>
        <authorList>
            <consortium name="The Broad Institute Genome Sequencing Platform"/>
            <person name="Russ C."/>
            <person name="Nusbaum C."/>
            <person name="Tyler B."/>
            <person name="van West P."/>
            <person name="Dieguez-Uribeondo J."/>
            <person name="de Bruijn I."/>
            <person name="Tripathy S."/>
            <person name="Jiang R."/>
            <person name="Young S.K."/>
            <person name="Zeng Q."/>
            <person name="Gargeya S."/>
            <person name="Fitzgerald M."/>
            <person name="Haas B."/>
            <person name="Abouelleil A."/>
            <person name="Alvarado L."/>
            <person name="Arachchi H.M."/>
            <person name="Berlin A."/>
            <person name="Chapman S.B."/>
            <person name="Goldberg J."/>
            <person name="Griggs A."/>
            <person name="Gujja S."/>
            <person name="Hansen M."/>
            <person name="Howarth C."/>
            <person name="Imamovic A."/>
            <person name="Larimer J."/>
            <person name="McCowen C."/>
            <person name="Montmayeur A."/>
            <person name="Murphy C."/>
            <person name="Neiman D."/>
            <person name="Pearson M."/>
            <person name="Priest M."/>
            <person name="Roberts A."/>
            <person name="Saif S."/>
            <person name="Shea T."/>
            <person name="Sisk P."/>
            <person name="Sykes S."/>
            <person name="Wortman J."/>
            <person name="Nusbaum C."/>
            <person name="Birren B."/>
        </authorList>
    </citation>
    <scope>NUCLEOTIDE SEQUENCE [LARGE SCALE GENOMIC DNA]</scope>
    <source>
        <strain evidence="2 3">VS20</strain>
    </source>
</reference>
<dbReference type="InParanoid" id="T0RV75"/>
<dbReference type="GeneID" id="19946602"/>
<dbReference type="AlphaFoldDB" id="T0RV75"/>
<protein>
    <submittedName>
        <fullName evidence="2">Uncharacterized protein</fullName>
    </submittedName>
</protein>
<dbReference type="OrthoDB" id="79768at2759"/>